<reference evidence="2" key="1">
    <citation type="submission" date="2020-02" db="EMBL/GenBank/DDBJ databases">
        <authorList>
            <person name="Meier V. D."/>
        </authorList>
    </citation>
    <scope>NUCLEOTIDE SEQUENCE</scope>
    <source>
        <strain evidence="2">AVDCRST_MAG13</strain>
    </source>
</reference>
<gene>
    <name evidence="2" type="ORF">AVDCRST_MAG13-2910</name>
</gene>
<name>A0A6J4T4W0_9ACTN</name>
<feature type="compositionally biased region" description="Basic residues" evidence="1">
    <location>
        <begin position="219"/>
        <end position="248"/>
    </location>
</feature>
<protein>
    <submittedName>
        <fullName evidence="2">Uncharacterized protein</fullName>
    </submittedName>
</protein>
<feature type="compositionally biased region" description="Basic residues" evidence="1">
    <location>
        <begin position="75"/>
        <end position="91"/>
    </location>
</feature>
<feature type="region of interest" description="Disordered" evidence="1">
    <location>
        <begin position="1"/>
        <end position="91"/>
    </location>
</feature>
<feature type="compositionally biased region" description="Basic residues" evidence="1">
    <location>
        <begin position="129"/>
        <end position="152"/>
    </location>
</feature>
<feature type="non-terminal residue" evidence="2">
    <location>
        <position position="1"/>
    </location>
</feature>
<evidence type="ECO:0000256" key="1">
    <source>
        <dbReference type="SAM" id="MobiDB-lite"/>
    </source>
</evidence>
<feature type="non-terminal residue" evidence="2">
    <location>
        <position position="257"/>
    </location>
</feature>
<feature type="compositionally biased region" description="Basic residues" evidence="1">
    <location>
        <begin position="54"/>
        <end position="67"/>
    </location>
</feature>
<sequence length="257" mass="27914">ERRDAGEPRGGARARAPGAQRDLAGAGRGDPGSAGAHDLHARDHERLRAGRPAARLRRGLPRVRRAARPPAGRGLHGRGHGREPRPRHRGRLVRPAAALPRAARGDPRGRRGLRRAARAPAVHVPLPRRPGHRRRLPGRGRHRGGLRARHGPGVRDGLLERRDRPALPHAAGRAAHAGRVVHRRAVHDLLRAEGAAGGLAGGRGLHQPRDARARGRAPGLRRRRDVGRHVARVRGRRRAARGARRARGALHAPLRDL</sequence>
<dbReference type="AlphaFoldDB" id="A0A6J4T4W0"/>
<feature type="region of interest" description="Disordered" evidence="1">
    <location>
        <begin position="125"/>
        <end position="158"/>
    </location>
</feature>
<accession>A0A6J4T4W0</accession>
<feature type="region of interest" description="Disordered" evidence="1">
    <location>
        <begin position="196"/>
        <end position="257"/>
    </location>
</feature>
<proteinExistence type="predicted"/>
<evidence type="ECO:0000313" key="2">
    <source>
        <dbReference type="EMBL" id="CAA9513156.1"/>
    </source>
</evidence>
<feature type="compositionally biased region" description="Basic and acidic residues" evidence="1">
    <location>
        <begin position="37"/>
        <end position="48"/>
    </location>
</feature>
<dbReference type="EMBL" id="CADCVO010000470">
    <property type="protein sequence ID" value="CAA9513156.1"/>
    <property type="molecule type" value="Genomic_DNA"/>
</dbReference>
<feature type="region of interest" description="Disordered" evidence="1">
    <location>
        <begin position="98"/>
        <end position="117"/>
    </location>
</feature>
<organism evidence="2">
    <name type="scientific">uncultured Solirubrobacteraceae bacterium</name>
    <dbReference type="NCBI Taxonomy" id="1162706"/>
    <lineage>
        <taxon>Bacteria</taxon>
        <taxon>Bacillati</taxon>
        <taxon>Actinomycetota</taxon>
        <taxon>Thermoleophilia</taxon>
        <taxon>Solirubrobacterales</taxon>
        <taxon>Solirubrobacteraceae</taxon>
        <taxon>environmental samples</taxon>
    </lineage>
</organism>
<feature type="compositionally biased region" description="Low complexity" evidence="1">
    <location>
        <begin position="11"/>
        <end position="22"/>
    </location>
</feature>